<organism evidence="1 2">
    <name type="scientific">Holotrichia oblita</name>
    <name type="common">Chafer beetle</name>
    <dbReference type="NCBI Taxonomy" id="644536"/>
    <lineage>
        <taxon>Eukaryota</taxon>
        <taxon>Metazoa</taxon>
        <taxon>Ecdysozoa</taxon>
        <taxon>Arthropoda</taxon>
        <taxon>Hexapoda</taxon>
        <taxon>Insecta</taxon>
        <taxon>Pterygota</taxon>
        <taxon>Neoptera</taxon>
        <taxon>Endopterygota</taxon>
        <taxon>Coleoptera</taxon>
        <taxon>Polyphaga</taxon>
        <taxon>Scarabaeiformia</taxon>
        <taxon>Scarabaeidae</taxon>
        <taxon>Melolonthinae</taxon>
        <taxon>Holotrichia</taxon>
    </lineage>
</organism>
<proteinExistence type="predicted"/>
<protein>
    <submittedName>
        <fullName evidence="1">Methyltetrahydrofolate:homocysteine methyltransferase related</fullName>
    </submittedName>
</protein>
<name>A0ACB9SKZ8_HOLOL</name>
<keyword evidence="2" id="KW-1185">Reference proteome</keyword>
<keyword evidence="1" id="KW-0489">Methyltransferase</keyword>
<accession>A0ACB9SKZ8</accession>
<dbReference type="EMBL" id="CM043023">
    <property type="protein sequence ID" value="KAI4454669.1"/>
    <property type="molecule type" value="Genomic_DNA"/>
</dbReference>
<gene>
    <name evidence="1" type="ORF">MML48_9g00010741</name>
</gene>
<evidence type="ECO:0000313" key="1">
    <source>
        <dbReference type="EMBL" id="KAI4454669.1"/>
    </source>
</evidence>
<comment type="caution">
    <text evidence="1">The sequence shown here is derived from an EMBL/GenBank/DDBJ whole genome shotgun (WGS) entry which is preliminary data.</text>
</comment>
<evidence type="ECO:0000313" key="2">
    <source>
        <dbReference type="Proteomes" id="UP001056778"/>
    </source>
</evidence>
<dbReference type="Proteomes" id="UP001056778">
    <property type="component" value="Chromosome 9"/>
</dbReference>
<sequence length="151" mass="16772">MTAINQEDFPILKNDRILKVIKGEKPDKLPIWVMRQAGRISGIQKIAYIFRDMPNTELACEVTLMPIERFDLDAAIIFSDILVVRQALGLEVEMKESVGPVIKDPVTIENLKNLNSEGAANRLNYVGKAITLTRKKLNGKVPLIGFSGAPV</sequence>
<reference evidence="1" key="1">
    <citation type="submission" date="2022-04" db="EMBL/GenBank/DDBJ databases">
        <title>Chromosome-scale genome assembly of Holotrichia oblita Faldermann.</title>
        <authorList>
            <person name="Rongchong L."/>
        </authorList>
    </citation>
    <scope>NUCLEOTIDE SEQUENCE</scope>
    <source>
        <strain evidence="1">81SQS9</strain>
    </source>
</reference>
<keyword evidence="1" id="KW-0808">Transferase</keyword>